<reference evidence="13 14" key="1">
    <citation type="submission" date="2018-12" db="EMBL/GenBank/DDBJ databases">
        <authorList>
            <person name="Toschakov S.V."/>
        </authorList>
    </citation>
    <scope>NUCLEOTIDE SEQUENCE [LARGE SCALE GENOMIC DNA]</scope>
    <source>
        <strain evidence="13 14">GM2012</strain>
    </source>
</reference>
<evidence type="ECO:0000256" key="4">
    <source>
        <dbReference type="ARBA" id="ARBA00022527"/>
    </source>
</evidence>
<keyword evidence="5" id="KW-0808">Transferase</keyword>
<dbReference type="Gene3D" id="3.30.200.20">
    <property type="entry name" value="Phosphorylase Kinase, domain 1"/>
    <property type="match status" value="1"/>
</dbReference>
<dbReference type="Pfam" id="PF13424">
    <property type="entry name" value="TPR_12"/>
    <property type="match status" value="2"/>
</dbReference>
<evidence type="ECO:0000259" key="12">
    <source>
        <dbReference type="PROSITE" id="PS50011"/>
    </source>
</evidence>
<evidence type="ECO:0000256" key="11">
    <source>
        <dbReference type="SAM" id="MobiDB-lite"/>
    </source>
</evidence>
<keyword evidence="14" id="KW-1185">Reference proteome</keyword>
<dbReference type="PROSITE" id="PS00108">
    <property type="entry name" value="PROTEIN_KINASE_ST"/>
    <property type="match status" value="1"/>
</dbReference>
<dbReference type="SMART" id="SM00220">
    <property type="entry name" value="S_TKc"/>
    <property type="match status" value="1"/>
</dbReference>
<dbReference type="Pfam" id="PF13374">
    <property type="entry name" value="TPR_10"/>
    <property type="match status" value="2"/>
</dbReference>
<keyword evidence="7" id="KW-0418">Kinase</keyword>
<feature type="domain" description="Protein kinase" evidence="12">
    <location>
        <begin position="119"/>
        <end position="446"/>
    </location>
</feature>
<dbReference type="Pfam" id="PF07714">
    <property type="entry name" value="PK_Tyr_Ser-Thr"/>
    <property type="match status" value="1"/>
</dbReference>
<dbReference type="GO" id="GO:0005524">
    <property type="term" value="F:ATP binding"/>
    <property type="evidence" value="ECO:0007669"/>
    <property type="project" value="UniProtKB-UniRule"/>
</dbReference>
<dbReference type="GO" id="GO:0000922">
    <property type="term" value="C:spindle pole"/>
    <property type="evidence" value="ECO:0007669"/>
    <property type="project" value="UniProtKB-SubCell"/>
</dbReference>
<dbReference type="InterPro" id="IPR011009">
    <property type="entry name" value="Kinase-like_dom_sf"/>
</dbReference>
<dbReference type="InterPro" id="IPR019734">
    <property type="entry name" value="TPR_rpt"/>
</dbReference>
<dbReference type="EMBL" id="RYZH01000097">
    <property type="protein sequence ID" value="RUL81390.1"/>
    <property type="molecule type" value="Genomic_DNA"/>
</dbReference>
<evidence type="ECO:0000256" key="2">
    <source>
        <dbReference type="ARBA" id="ARBA00004647"/>
    </source>
</evidence>
<dbReference type="CDD" id="cd14014">
    <property type="entry name" value="STKc_PknB_like"/>
    <property type="match status" value="1"/>
</dbReference>
<gene>
    <name evidence="13" type="ORF">TsocGM_25215</name>
</gene>
<dbReference type="InterPro" id="IPR017441">
    <property type="entry name" value="Protein_kinase_ATP_BS"/>
</dbReference>
<evidence type="ECO:0000256" key="10">
    <source>
        <dbReference type="PROSITE-ProRule" id="PRU10141"/>
    </source>
</evidence>
<dbReference type="PANTHER" id="PTHR43289:SF34">
    <property type="entry name" value="SERINE_THREONINE-PROTEIN KINASE YBDM-RELATED"/>
    <property type="match status" value="1"/>
</dbReference>
<evidence type="ECO:0000256" key="5">
    <source>
        <dbReference type="ARBA" id="ARBA00022679"/>
    </source>
</evidence>
<feature type="binding site" evidence="10">
    <location>
        <position position="148"/>
    </location>
    <ligand>
        <name>ATP</name>
        <dbReference type="ChEBI" id="CHEBI:30616"/>
    </ligand>
</feature>
<reference evidence="13 14" key="2">
    <citation type="submission" date="2019-01" db="EMBL/GenBank/DDBJ databases">
        <title>Tautonia sociabilis, a novel thermotolerant planctomycete of Isosphaeraceae family, isolated from a 4000 m deep subterranean habitat.</title>
        <authorList>
            <person name="Kovaleva O.L."/>
            <person name="Elcheninov A.G."/>
            <person name="Van Heerden E."/>
            <person name="Toshchakov S.V."/>
            <person name="Novikov A."/>
            <person name="Bonch-Osmolovskaya E.A."/>
            <person name="Kublanov I.V."/>
        </authorList>
    </citation>
    <scope>NUCLEOTIDE SEQUENCE [LARGE SCALE GENOMIC DNA]</scope>
    <source>
        <strain evidence="13 14">GM2012</strain>
    </source>
</reference>
<name>A0A432MBX6_9BACT</name>
<protein>
    <submittedName>
        <fullName evidence="13">Tetratricopeptide repeat protein</fullName>
    </submittedName>
</protein>
<dbReference type="AlphaFoldDB" id="A0A432MBX6"/>
<comment type="subcellular location">
    <subcellularLocation>
        <location evidence="1">Cytoplasm</location>
        <location evidence="1">Cytoskeleton</location>
        <location evidence="1">Microtubule organizing center</location>
        <location evidence="1">Centrosome</location>
    </subcellularLocation>
    <subcellularLocation>
        <location evidence="2">Cytoplasm</location>
        <location evidence="2">Cytoskeleton</location>
        <location evidence="2">Spindle pole</location>
    </subcellularLocation>
</comment>
<keyword evidence="9" id="KW-0206">Cytoskeleton</keyword>
<accession>A0A432MBX6</accession>
<dbReference type="PANTHER" id="PTHR43289">
    <property type="entry name" value="MITOGEN-ACTIVATED PROTEIN KINASE KINASE KINASE 20-RELATED"/>
    <property type="match status" value="1"/>
</dbReference>
<sequence>MPSSENREHVGESPRSDRGGRGPIGRSTWPVERWGGSGSILGLQGLDPAFLDLVEETTRRLLDGEPVDVEKLVEEHPDWAEEFRSLVPAMRGLAELSAGVEELPASSRDEDGLTIFGKFRILREVGRGGMGIVYEAEQVALRRRVALKILPPSLAMDPRALQRFQLEAQVAGWLQHPRVVPVYDVGLVQGVPYYAMRFIEGGSLADLLGELRLLVEDDRGASGLSSAEGLAAVASGLLSGRLAPSRREGDGSRCGPAPALAPAPDHTDASGPPSIGRRAYLRAVAALGMDVAEALSHAHDQGVVHRDIKPSNLLVDLRGEIWVADFGMAHVQGDAGLTVTGDLPGTLRYMSPEQALGKRALIDRRSDVYSLGATLYELLTLRPAIPGDDRQQIFRTIAEGEPAPIRRLNPAVPPDLATIVSKAMARDPSNRYETARQLAEDLGRFLDGRPIVARPVGPLSRVWRWCRRRPMQAGLVATLVVALSAGFAGVTWGWREAVRQKRRLLVAEREARAEAAKAEAINRFLIEGLIHQAEPASNPAEEPVTLLEVLDRAAARVDSAFPGHPETEGAIQLAIGRSYHSLGEYHKGEGHFRAALECFESLRDDGEGQRLEATSELGHILWHLGRRDEALSLLSRALPEARRTLGPSHAVSIQSALYLAGVLRSWERLQEAETLYRASLEDAGRALEPDPRFLFSARFHLGEILLRRGKADEAEALYRELAVEQRRELGPEHPHSLTTLNNLGAALNQQARYDEAERIFRDCLETGRRILGEHHPDTVTALYNLGHVLVAQGRLDEAEPLIRRSVEQRRKSIGPEHPDTLYVTSSLADLLRDQGRLDEAEGLLRDCLAAQRRVLGPDHRDTRQTARRLDLLIEDRSRSAPAPSTPPSPSSSSINLP</sequence>
<dbReference type="Proteomes" id="UP000280296">
    <property type="component" value="Unassembled WGS sequence"/>
</dbReference>
<organism evidence="13 14">
    <name type="scientific">Tautonia sociabilis</name>
    <dbReference type="NCBI Taxonomy" id="2080755"/>
    <lineage>
        <taxon>Bacteria</taxon>
        <taxon>Pseudomonadati</taxon>
        <taxon>Planctomycetota</taxon>
        <taxon>Planctomycetia</taxon>
        <taxon>Isosphaerales</taxon>
        <taxon>Isosphaeraceae</taxon>
        <taxon>Tautonia</taxon>
    </lineage>
</organism>
<comment type="caution">
    <text evidence="13">The sequence shown here is derived from an EMBL/GenBank/DDBJ whole genome shotgun (WGS) entry which is preliminary data.</text>
</comment>
<dbReference type="SUPFAM" id="SSF56112">
    <property type="entry name" value="Protein kinase-like (PK-like)"/>
    <property type="match status" value="1"/>
</dbReference>
<dbReference type="Gene3D" id="1.25.40.10">
    <property type="entry name" value="Tetratricopeptide repeat domain"/>
    <property type="match status" value="2"/>
</dbReference>
<proteinExistence type="inferred from homology"/>
<evidence type="ECO:0000313" key="14">
    <source>
        <dbReference type="Proteomes" id="UP000280296"/>
    </source>
</evidence>
<evidence type="ECO:0000256" key="7">
    <source>
        <dbReference type="ARBA" id="ARBA00022777"/>
    </source>
</evidence>
<evidence type="ECO:0000313" key="13">
    <source>
        <dbReference type="EMBL" id="RUL81390.1"/>
    </source>
</evidence>
<evidence type="ECO:0000256" key="9">
    <source>
        <dbReference type="ARBA" id="ARBA00023212"/>
    </source>
</evidence>
<dbReference type="InterPro" id="IPR008271">
    <property type="entry name" value="Ser/Thr_kinase_AS"/>
</dbReference>
<dbReference type="SUPFAM" id="SSF48452">
    <property type="entry name" value="TPR-like"/>
    <property type="match status" value="2"/>
</dbReference>
<keyword evidence="8 10" id="KW-0067">ATP-binding</keyword>
<evidence type="ECO:0000256" key="1">
    <source>
        <dbReference type="ARBA" id="ARBA00004300"/>
    </source>
</evidence>
<dbReference type="GO" id="GO:0004674">
    <property type="term" value="F:protein serine/threonine kinase activity"/>
    <property type="evidence" value="ECO:0007669"/>
    <property type="project" value="UniProtKB-KW"/>
</dbReference>
<dbReference type="InterPro" id="IPR000719">
    <property type="entry name" value="Prot_kinase_dom"/>
</dbReference>
<dbReference type="InterPro" id="IPR001245">
    <property type="entry name" value="Ser-Thr/Tyr_kinase_cat_dom"/>
</dbReference>
<dbReference type="PROSITE" id="PS00107">
    <property type="entry name" value="PROTEIN_KINASE_ATP"/>
    <property type="match status" value="1"/>
</dbReference>
<keyword evidence="9" id="KW-0963">Cytoplasm</keyword>
<dbReference type="GO" id="GO:0005813">
    <property type="term" value="C:centrosome"/>
    <property type="evidence" value="ECO:0007669"/>
    <property type="project" value="UniProtKB-SubCell"/>
</dbReference>
<evidence type="ECO:0000256" key="3">
    <source>
        <dbReference type="ARBA" id="ARBA00010886"/>
    </source>
</evidence>
<dbReference type="SMART" id="SM00028">
    <property type="entry name" value="TPR"/>
    <property type="match status" value="6"/>
</dbReference>
<feature type="region of interest" description="Disordered" evidence="11">
    <location>
        <begin position="243"/>
        <end position="272"/>
    </location>
</feature>
<dbReference type="PROSITE" id="PS50011">
    <property type="entry name" value="PROTEIN_KINASE_DOM"/>
    <property type="match status" value="1"/>
</dbReference>
<evidence type="ECO:0000256" key="6">
    <source>
        <dbReference type="ARBA" id="ARBA00022741"/>
    </source>
</evidence>
<evidence type="ECO:0000256" key="8">
    <source>
        <dbReference type="ARBA" id="ARBA00022840"/>
    </source>
</evidence>
<dbReference type="InterPro" id="IPR011990">
    <property type="entry name" value="TPR-like_helical_dom_sf"/>
</dbReference>
<feature type="region of interest" description="Disordered" evidence="11">
    <location>
        <begin position="872"/>
        <end position="897"/>
    </location>
</feature>
<feature type="region of interest" description="Disordered" evidence="11">
    <location>
        <begin position="1"/>
        <end position="31"/>
    </location>
</feature>
<dbReference type="Gene3D" id="1.10.510.10">
    <property type="entry name" value="Transferase(Phosphotransferase) domain 1"/>
    <property type="match status" value="1"/>
</dbReference>
<feature type="compositionally biased region" description="Basic and acidic residues" evidence="11">
    <location>
        <begin position="1"/>
        <end position="20"/>
    </location>
</feature>
<dbReference type="RefSeq" id="WP_126728227.1">
    <property type="nucleotide sequence ID" value="NZ_RYZH01000097.1"/>
</dbReference>
<keyword evidence="6 10" id="KW-0547">Nucleotide-binding</keyword>
<comment type="similarity">
    <text evidence="3">Belongs to the protein kinase superfamily. NEK Ser/Thr protein kinase family. NIMA subfamily.</text>
</comment>
<keyword evidence="4" id="KW-0723">Serine/threonine-protein kinase</keyword>
<dbReference type="OrthoDB" id="6111975at2"/>